<evidence type="ECO:0000313" key="7">
    <source>
        <dbReference type="EMBL" id="THF65630.1"/>
    </source>
</evidence>
<feature type="transmembrane region" description="Helical" evidence="5">
    <location>
        <begin position="95"/>
        <end position="128"/>
    </location>
</feature>
<dbReference type="Proteomes" id="UP000308430">
    <property type="component" value="Unassembled WGS sequence"/>
</dbReference>
<comment type="subcellular location">
    <subcellularLocation>
        <location evidence="1">Membrane</location>
        <topology evidence="1">Multi-pass membrane protein</topology>
    </subcellularLocation>
</comment>
<dbReference type="AlphaFoldDB" id="A0A4S4AZK9"/>
<accession>A0A4S4AZK9</accession>
<evidence type="ECO:0000256" key="2">
    <source>
        <dbReference type="ARBA" id="ARBA00022692"/>
    </source>
</evidence>
<proteinExistence type="predicted"/>
<comment type="caution">
    <text evidence="7">The sequence shown here is derived from an EMBL/GenBank/DDBJ whole genome shotgun (WGS) entry which is preliminary data.</text>
</comment>
<feature type="domain" description="TM2" evidence="6">
    <location>
        <begin position="66"/>
        <end position="109"/>
    </location>
</feature>
<evidence type="ECO:0000256" key="1">
    <source>
        <dbReference type="ARBA" id="ARBA00004141"/>
    </source>
</evidence>
<evidence type="ECO:0000313" key="8">
    <source>
        <dbReference type="Proteomes" id="UP000308430"/>
    </source>
</evidence>
<evidence type="ECO:0000256" key="4">
    <source>
        <dbReference type="ARBA" id="ARBA00023136"/>
    </source>
</evidence>
<gene>
    <name evidence="7" type="ORF">E6C76_08655</name>
</gene>
<dbReference type="GO" id="GO:0016020">
    <property type="term" value="C:membrane"/>
    <property type="evidence" value="ECO:0007669"/>
    <property type="project" value="UniProtKB-SubCell"/>
</dbReference>
<evidence type="ECO:0000256" key="3">
    <source>
        <dbReference type="ARBA" id="ARBA00022989"/>
    </source>
</evidence>
<dbReference type="RefSeq" id="WP_136347836.1">
    <property type="nucleotide sequence ID" value="NZ_SSOC01000003.1"/>
</dbReference>
<name>A0A4S4AZK9_9RHOO</name>
<evidence type="ECO:0000256" key="5">
    <source>
        <dbReference type="SAM" id="Phobius"/>
    </source>
</evidence>
<dbReference type="InterPro" id="IPR007829">
    <property type="entry name" value="TM2"/>
</dbReference>
<feature type="transmembrane region" description="Helical" evidence="5">
    <location>
        <begin position="69"/>
        <end position="88"/>
    </location>
</feature>
<protein>
    <submittedName>
        <fullName evidence="7">TM2 domain-containing protein</fullName>
    </submittedName>
</protein>
<keyword evidence="8" id="KW-1185">Reference proteome</keyword>
<sequence>MKGKILAYDASTQTGLIAGADGQRYPFPAGEWQSPGTPRTGGSVDFTPHDGEARGLYADTAGCGSSKKIPAALLALLLGVFGVHKFYLGYTKQGLIMLLVFLFGIVLLGIPSMVIGIIAFVEFILYLIKPDEEFEQTYVIGRRPWF</sequence>
<dbReference type="EMBL" id="SSOC01000003">
    <property type="protein sequence ID" value="THF65630.1"/>
    <property type="molecule type" value="Genomic_DNA"/>
</dbReference>
<organism evidence="7 8">
    <name type="scientific">Pseudothauera nasutitermitis</name>
    <dbReference type="NCBI Taxonomy" id="2565930"/>
    <lineage>
        <taxon>Bacteria</taxon>
        <taxon>Pseudomonadati</taxon>
        <taxon>Pseudomonadota</taxon>
        <taxon>Betaproteobacteria</taxon>
        <taxon>Rhodocyclales</taxon>
        <taxon>Zoogloeaceae</taxon>
        <taxon>Pseudothauera</taxon>
    </lineage>
</organism>
<dbReference type="OrthoDB" id="5365675at2"/>
<evidence type="ECO:0000259" key="6">
    <source>
        <dbReference type="Pfam" id="PF05154"/>
    </source>
</evidence>
<dbReference type="Pfam" id="PF05154">
    <property type="entry name" value="TM2"/>
    <property type="match status" value="1"/>
</dbReference>
<keyword evidence="3 5" id="KW-1133">Transmembrane helix</keyword>
<keyword evidence="2 5" id="KW-0812">Transmembrane</keyword>
<reference evidence="7 8" key="1">
    <citation type="submission" date="2019-04" db="EMBL/GenBank/DDBJ databases">
        <title>Azoarcus nasutitermitis sp. nov. isolated from termite nest.</title>
        <authorList>
            <person name="Lin S.-Y."/>
            <person name="Hameed A."/>
            <person name="Hsu Y.-H."/>
            <person name="Young C.-C."/>
        </authorList>
    </citation>
    <scope>NUCLEOTIDE SEQUENCE [LARGE SCALE GENOMIC DNA]</scope>
    <source>
        <strain evidence="7 8">CC-YHH838</strain>
    </source>
</reference>
<keyword evidence="4 5" id="KW-0472">Membrane</keyword>